<keyword evidence="3" id="KW-1185">Reference proteome</keyword>
<evidence type="ECO:0000256" key="1">
    <source>
        <dbReference type="SAM" id="MobiDB-lite"/>
    </source>
</evidence>
<dbReference type="EMBL" id="LECT01000029">
    <property type="protein sequence ID" value="KLU04157.1"/>
    <property type="molecule type" value="Genomic_DNA"/>
</dbReference>
<evidence type="ECO:0000313" key="2">
    <source>
        <dbReference type="EMBL" id="KLU04157.1"/>
    </source>
</evidence>
<dbReference type="Proteomes" id="UP000036367">
    <property type="component" value="Unassembled WGS sequence"/>
</dbReference>
<organism evidence="2 3">
    <name type="scientific">Rhodopirellula islandica</name>
    <dbReference type="NCBI Taxonomy" id="595434"/>
    <lineage>
        <taxon>Bacteria</taxon>
        <taxon>Pseudomonadati</taxon>
        <taxon>Planctomycetota</taxon>
        <taxon>Planctomycetia</taxon>
        <taxon>Pirellulales</taxon>
        <taxon>Pirellulaceae</taxon>
        <taxon>Rhodopirellula</taxon>
    </lineage>
</organism>
<name>A0A0J1BC14_RHOIS</name>
<comment type="caution">
    <text evidence="2">The sequence shown here is derived from an EMBL/GenBank/DDBJ whole genome shotgun (WGS) entry which is preliminary data.</text>
</comment>
<gene>
    <name evidence="2" type="ORF">RISK_003743</name>
</gene>
<reference evidence="2" key="1">
    <citation type="submission" date="2015-05" db="EMBL/GenBank/DDBJ databases">
        <title>Permanent draft genome of Rhodopirellula islandicus K833.</title>
        <authorList>
            <person name="Kizina J."/>
            <person name="Richter M."/>
            <person name="Glockner F.O."/>
            <person name="Harder J."/>
        </authorList>
    </citation>
    <scope>NUCLEOTIDE SEQUENCE [LARGE SCALE GENOMIC DNA]</scope>
    <source>
        <strain evidence="2">K833</strain>
    </source>
</reference>
<protein>
    <submittedName>
        <fullName evidence="2">Uncharacterized protein</fullName>
    </submittedName>
</protein>
<evidence type="ECO:0000313" key="3">
    <source>
        <dbReference type="Proteomes" id="UP000036367"/>
    </source>
</evidence>
<dbReference type="AlphaFoldDB" id="A0A0J1BC14"/>
<sequence length="86" mass="9280">MWGTKRDRVENKAAPGIVSQCDEIHHPGKSIEAMVRAPLRLRWAASPSSYLTVRHPHVSAERSPAAVPGRSSASVGLRSKRQGGSP</sequence>
<accession>A0A0J1BC14</accession>
<dbReference type="STRING" id="595434.RISK_003743"/>
<proteinExistence type="predicted"/>
<feature type="region of interest" description="Disordered" evidence="1">
    <location>
        <begin position="56"/>
        <end position="86"/>
    </location>
</feature>